<evidence type="ECO:0000313" key="7">
    <source>
        <dbReference type="EMBL" id="GAA0855466.1"/>
    </source>
</evidence>
<evidence type="ECO:0000256" key="2">
    <source>
        <dbReference type="ARBA" id="ARBA00022692"/>
    </source>
</evidence>
<keyword evidence="8" id="KW-1185">Reference proteome</keyword>
<proteinExistence type="predicted"/>
<keyword evidence="2 5" id="KW-0812">Transmembrane</keyword>
<feature type="transmembrane region" description="Helical" evidence="5">
    <location>
        <begin position="111"/>
        <end position="133"/>
    </location>
</feature>
<feature type="transmembrane region" description="Helical" evidence="5">
    <location>
        <begin position="139"/>
        <end position="165"/>
    </location>
</feature>
<protein>
    <recommendedName>
        <fullName evidence="6">ABC-2 type transporter transmembrane domain-containing protein</fullName>
    </recommendedName>
</protein>
<feature type="domain" description="ABC-2 type transporter transmembrane" evidence="6">
    <location>
        <begin position="4"/>
        <end position="181"/>
    </location>
</feature>
<dbReference type="Pfam" id="PF01061">
    <property type="entry name" value="ABC2_membrane"/>
    <property type="match status" value="1"/>
</dbReference>
<keyword evidence="4 5" id="KW-0472">Membrane</keyword>
<evidence type="ECO:0000256" key="3">
    <source>
        <dbReference type="ARBA" id="ARBA00022989"/>
    </source>
</evidence>
<comment type="subcellular location">
    <subcellularLocation>
        <location evidence="1">Membrane</location>
        <topology evidence="1">Multi-pass membrane protein</topology>
    </subcellularLocation>
</comment>
<dbReference type="PANTHER" id="PTHR43229">
    <property type="entry name" value="NODULATION PROTEIN J"/>
    <property type="match status" value="1"/>
</dbReference>
<dbReference type="InterPro" id="IPR013525">
    <property type="entry name" value="ABC2_TM"/>
</dbReference>
<feature type="transmembrane region" description="Helical" evidence="5">
    <location>
        <begin position="21"/>
        <end position="43"/>
    </location>
</feature>
<evidence type="ECO:0000259" key="6">
    <source>
        <dbReference type="Pfam" id="PF01061"/>
    </source>
</evidence>
<feature type="transmembrane region" description="Helical" evidence="5">
    <location>
        <begin position="218"/>
        <end position="238"/>
    </location>
</feature>
<dbReference type="Proteomes" id="UP001500359">
    <property type="component" value="Unassembled WGS sequence"/>
</dbReference>
<evidence type="ECO:0000256" key="4">
    <source>
        <dbReference type="ARBA" id="ARBA00023136"/>
    </source>
</evidence>
<evidence type="ECO:0000313" key="8">
    <source>
        <dbReference type="Proteomes" id="UP001500359"/>
    </source>
</evidence>
<reference evidence="8" key="1">
    <citation type="journal article" date="2019" name="Int. J. Syst. Evol. Microbiol.">
        <title>The Global Catalogue of Microorganisms (GCM) 10K type strain sequencing project: providing services to taxonomists for standard genome sequencing and annotation.</title>
        <authorList>
            <consortium name="The Broad Institute Genomics Platform"/>
            <consortium name="The Broad Institute Genome Sequencing Center for Infectious Disease"/>
            <person name="Wu L."/>
            <person name="Ma J."/>
        </authorList>
    </citation>
    <scope>NUCLEOTIDE SEQUENCE [LARGE SCALE GENOMIC DNA]</scope>
    <source>
        <strain evidence="8">JCM 15896</strain>
    </source>
</reference>
<dbReference type="RefSeq" id="WP_343858149.1">
    <property type="nucleotide sequence ID" value="NZ_BAAAFD010000003.1"/>
</dbReference>
<organism evidence="7 8">
    <name type="scientific">Aliiglaciecola litoralis</name>
    <dbReference type="NCBI Taxonomy" id="582857"/>
    <lineage>
        <taxon>Bacteria</taxon>
        <taxon>Pseudomonadati</taxon>
        <taxon>Pseudomonadota</taxon>
        <taxon>Gammaproteobacteria</taxon>
        <taxon>Alteromonadales</taxon>
        <taxon>Alteromonadaceae</taxon>
        <taxon>Aliiglaciecola</taxon>
    </lineage>
</organism>
<feature type="transmembrane region" description="Helical" evidence="5">
    <location>
        <begin position="55"/>
        <end position="76"/>
    </location>
</feature>
<evidence type="ECO:0000256" key="1">
    <source>
        <dbReference type="ARBA" id="ARBA00004141"/>
    </source>
</evidence>
<dbReference type="EMBL" id="BAAAFD010000003">
    <property type="protein sequence ID" value="GAA0855466.1"/>
    <property type="molecule type" value="Genomic_DNA"/>
</dbReference>
<dbReference type="PANTHER" id="PTHR43229:SF6">
    <property type="entry name" value="ABC-TYPE MULTIDRUG TRANSPORT SYSTEM, PERMEASE COMPONENT"/>
    <property type="match status" value="1"/>
</dbReference>
<sequence>MSWLLLLKNECKLQIYDMRQYWFESVGGLLMICGLFVALFYGAKSFAFDGEQAQSLDGLLIGFLLWGFASAAYLSVTKTVIDDTQKGYIEQLFITPKGITAILLVKTLVDLLYGLLFITIMAYLTMWLTGNWIDINLPMFYLALLLAAPSLVGLGLIISGFALVFKRVDTLGQLMALALMALVAVDGLPFGPLSFIPFTPGASLARAWVSGENPIQLMDVAIVLANSGIYLLLGMLVFKHFEKVAKRKNLIGQY</sequence>
<feature type="transmembrane region" description="Helical" evidence="5">
    <location>
        <begin position="177"/>
        <end position="198"/>
    </location>
</feature>
<comment type="caution">
    <text evidence="7">The sequence shown here is derived from an EMBL/GenBank/DDBJ whole genome shotgun (WGS) entry which is preliminary data.</text>
</comment>
<evidence type="ECO:0000256" key="5">
    <source>
        <dbReference type="SAM" id="Phobius"/>
    </source>
</evidence>
<name>A0ABP3WR37_9ALTE</name>
<dbReference type="InterPro" id="IPR051784">
    <property type="entry name" value="Nod_factor_ABC_transporter"/>
</dbReference>
<accession>A0ABP3WR37</accession>
<keyword evidence="3 5" id="KW-1133">Transmembrane helix</keyword>
<gene>
    <name evidence="7" type="ORF">GCM10009114_14410</name>
</gene>